<keyword evidence="2" id="KW-0808">Transferase</keyword>
<sequence length="599" mass="67501">MIALRAYRLLPPALRRRLLHLLPEHRRLGLVRTFTRPRGNDVLHQVGTRVTVTEAGSRTEAEVVSAATPLEMWHRNLTAVTVALEAAGIEYHCLRNDDYLRSSVAILVDQRDAVRRLVQSAPELSGAHVRTVEVRPGRNQPDLAPTEVIQVWFPVTDVRAGVVLGAQFACEIEFWSRVGDVVRAPRHNAVIDEAPALAEPVRVAAALLSHFVPEADDHTYGTRRDLTVRAPDRVGFPIDAVYTWVDGSDPEWLERKRAALGTPDGELHAIAANSSRYQNRDELRYSMRSLHSFAPWLRKIFLVTDGQLPSWLDPSHPMITVVSHAELFADLGGLSSFNSHAIESRLHRIEGLAEHFLYLNDDVFLGRPLLPTHFFHANGIAKFFLSPAQFGLGEAKPTDPPVNAAGKNNRRHIQRQFGVTITQKMKHTPFALRRSIMHQIEAVLQADVTATAQHRFRHHEDLSIPSSLHQYWAYLTAQAVPADIEYEYADLGHPSTPARLAELLERRHRDVFCLNDTDSDPRALTEQERMLADFLPRYLPFPAPFELPEETVAERREQGASALWRRSRQTAPASRQPSQVDAPTLPNTRFNMISDRSPS</sequence>
<proteinExistence type="inferred from homology"/>
<feature type="compositionally biased region" description="Polar residues" evidence="4">
    <location>
        <begin position="569"/>
        <end position="599"/>
    </location>
</feature>
<dbReference type="InterPro" id="IPR031358">
    <property type="entry name" value="Stealth_CR1"/>
</dbReference>
<dbReference type="Pfam" id="PF11380">
    <property type="entry name" value="Stealth_CR2"/>
    <property type="match status" value="1"/>
</dbReference>
<feature type="domain" description="Stealth protein CR3 conserved region 3" evidence="7">
    <location>
        <begin position="426"/>
        <end position="474"/>
    </location>
</feature>
<feature type="domain" description="Stealth protein CR2 conserved region 2" evidence="5">
    <location>
        <begin position="276"/>
        <end position="382"/>
    </location>
</feature>
<accession>A0ABQ4I0X7</accession>
<evidence type="ECO:0000313" key="9">
    <source>
        <dbReference type="EMBL" id="GIJ11569.1"/>
    </source>
</evidence>
<comment type="similarity">
    <text evidence="1">Belongs to the stealth family.</text>
</comment>
<evidence type="ECO:0000313" key="10">
    <source>
        <dbReference type="Proteomes" id="UP000647017"/>
    </source>
</evidence>
<organism evidence="9 10">
    <name type="scientific">Micromonospora andamanensis</name>
    <dbReference type="NCBI Taxonomy" id="1287068"/>
    <lineage>
        <taxon>Bacteria</taxon>
        <taxon>Bacillati</taxon>
        <taxon>Actinomycetota</taxon>
        <taxon>Actinomycetes</taxon>
        <taxon>Micromonosporales</taxon>
        <taxon>Micromonosporaceae</taxon>
        <taxon>Micromonospora</taxon>
    </lineage>
</organism>
<dbReference type="InterPro" id="IPR031357">
    <property type="entry name" value="Stealth_CR3"/>
</dbReference>
<feature type="region of interest" description="Disordered" evidence="4">
    <location>
        <begin position="552"/>
        <end position="599"/>
    </location>
</feature>
<dbReference type="PANTHER" id="PTHR24045">
    <property type="match status" value="1"/>
</dbReference>
<dbReference type="Pfam" id="PF17101">
    <property type="entry name" value="Stealth_CR1"/>
    <property type="match status" value="1"/>
</dbReference>
<dbReference type="InterPro" id="IPR031356">
    <property type="entry name" value="Stealth_CR4"/>
</dbReference>
<evidence type="ECO:0000259" key="6">
    <source>
        <dbReference type="Pfam" id="PF17101"/>
    </source>
</evidence>
<keyword evidence="10" id="KW-1185">Reference proteome</keyword>
<evidence type="ECO:0000256" key="4">
    <source>
        <dbReference type="SAM" id="MobiDB-lite"/>
    </source>
</evidence>
<dbReference type="EMBL" id="BOOZ01000034">
    <property type="protein sequence ID" value="GIJ11569.1"/>
    <property type="molecule type" value="Genomic_DNA"/>
</dbReference>
<evidence type="ECO:0000256" key="2">
    <source>
        <dbReference type="ARBA" id="ARBA00022679"/>
    </source>
</evidence>
<reference evidence="9 10" key="1">
    <citation type="submission" date="2021-01" db="EMBL/GenBank/DDBJ databases">
        <title>Whole genome shotgun sequence of Verrucosispora andamanensis NBRC 109075.</title>
        <authorList>
            <person name="Komaki H."/>
            <person name="Tamura T."/>
        </authorList>
    </citation>
    <scope>NUCLEOTIDE SEQUENCE [LARGE SCALE GENOMIC DNA]</scope>
    <source>
        <strain evidence="9 10">NBRC 109075</strain>
    </source>
</reference>
<dbReference type="Proteomes" id="UP000647017">
    <property type="component" value="Unassembled WGS sequence"/>
</dbReference>
<evidence type="ECO:0000256" key="1">
    <source>
        <dbReference type="ARBA" id="ARBA00007583"/>
    </source>
</evidence>
<feature type="domain" description="Stealth protein CR4 conserved region 4" evidence="8">
    <location>
        <begin position="502"/>
        <end position="555"/>
    </location>
</feature>
<feature type="domain" description="Stealth protein CR1 conserved region 1" evidence="6">
    <location>
        <begin position="236"/>
        <end position="261"/>
    </location>
</feature>
<gene>
    <name evidence="9" type="ORF">Van01_47830</name>
</gene>
<evidence type="ECO:0000259" key="7">
    <source>
        <dbReference type="Pfam" id="PF17102"/>
    </source>
</evidence>
<dbReference type="Pfam" id="PF17103">
    <property type="entry name" value="Stealth_CR4"/>
    <property type="match status" value="1"/>
</dbReference>
<dbReference type="InterPro" id="IPR021520">
    <property type="entry name" value="Stealth_CR2"/>
</dbReference>
<evidence type="ECO:0000259" key="8">
    <source>
        <dbReference type="Pfam" id="PF17103"/>
    </source>
</evidence>
<dbReference type="PANTHER" id="PTHR24045:SF0">
    <property type="entry name" value="N-ACETYLGLUCOSAMINE-1-PHOSPHOTRANSFERASE SUBUNITS ALPHA_BETA"/>
    <property type="match status" value="1"/>
</dbReference>
<dbReference type="InterPro" id="IPR047141">
    <property type="entry name" value="Stealth"/>
</dbReference>
<keyword evidence="3" id="KW-0270">Exopolysaccharide synthesis</keyword>
<protein>
    <submittedName>
        <fullName evidence="9">Exopolysaccharide phosphotransferase</fullName>
    </submittedName>
</protein>
<evidence type="ECO:0000256" key="3">
    <source>
        <dbReference type="ARBA" id="ARBA00023169"/>
    </source>
</evidence>
<name>A0ABQ4I0X7_9ACTN</name>
<comment type="caution">
    <text evidence="9">The sequence shown here is derived from an EMBL/GenBank/DDBJ whole genome shotgun (WGS) entry which is preliminary data.</text>
</comment>
<evidence type="ECO:0000259" key="5">
    <source>
        <dbReference type="Pfam" id="PF11380"/>
    </source>
</evidence>
<dbReference type="Pfam" id="PF17102">
    <property type="entry name" value="Stealth_CR3"/>
    <property type="match status" value="1"/>
</dbReference>
<dbReference type="RefSeq" id="WP_204011793.1">
    <property type="nucleotide sequence ID" value="NZ_BOOZ01000034.1"/>
</dbReference>